<name>A0ABM8BRL3_9MOLU</name>
<keyword evidence="5" id="KW-1185">Reference proteome</keyword>
<evidence type="ECO:0000256" key="1">
    <source>
        <dbReference type="ARBA" id="ARBA00023125"/>
    </source>
</evidence>
<dbReference type="InterPro" id="IPR012340">
    <property type="entry name" value="NA-bd_OB-fold"/>
</dbReference>
<comment type="caution">
    <text evidence="2">Lacks conserved residue(s) required for the propagation of feature annotation.</text>
</comment>
<dbReference type="PANTHER" id="PTHR10302:SF27">
    <property type="entry name" value="SINGLE-STRANDED DNA-BINDING PROTEIN"/>
    <property type="match status" value="1"/>
</dbReference>
<dbReference type="PROSITE" id="PS50935">
    <property type="entry name" value="SSB"/>
    <property type="match status" value="1"/>
</dbReference>
<evidence type="ECO:0000256" key="2">
    <source>
        <dbReference type="HAMAP-Rule" id="MF_00984"/>
    </source>
</evidence>
<evidence type="ECO:0000256" key="3">
    <source>
        <dbReference type="RuleBase" id="RU000524"/>
    </source>
</evidence>
<dbReference type="InterPro" id="IPR011344">
    <property type="entry name" value="ssDNA-bd"/>
</dbReference>
<dbReference type="SUPFAM" id="SSF50249">
    <property type="entry name" value="Nucleic acid-binding proteins"/>
    <property type="match status" value="1"/>
</dbReference>
<evidence type="ECO:0000313" key="4">
    <source>
        <dbReference type="EMBL" id="BDT02490.1"/>
    </source>
</evidence>
<dbReference type="EMBL" id="AP026933">
    <property type="protein sequence ID" value="BDT02490.1"/>
    <property type="molecule type" value="Genomic_DNA"/>
</dbReference>
<accession>A0ABM8BRL3</accession>
<dbReference type="Pfam" id="PF00436">
    <property type="entry name" value="SSB"/>
    <property type="match status" value="1"/>
</dbReference>
<dbReference type="NCBIfam" id="TIGR00621">
    <property type="entry name" value="ssb"/>
    <property type="match status" value="1"/>
</dbReference>
<reference evidence="4 5" key="1">
    <citation type="journal article" date="2022" name="Front. Microbiol.">
        <title>Male-killing mechanisms vary between Spiroplasma species.</title>
        <authorList>
            <person name="Arai H."/>
            <person name="Inoue M."/>
            <person name="Kageyama D."/>
        </authorList>
    </citation>
    <scope>NUCLEOTIDE SEQUENCE [LARGE SCALE GENOMIC DNA]</scope>
    <source>
        <strain evidence="5">sHm</strain>
    </source>
</reference>
<organism evidence="4 5">
    <name type="scientific">Spiroplasma ixodetis</name>
    <dbReference type="NCBI Taxonomy" id="2141"/>
    <lineage>
        <taxon>Bacteria</taxon>
        <taxon>Bacillati</taxon>
        <taxon>Mycoplasmatota</taxon>
        <taxon>Mollicutes</taxon>
        <taxon>Entomoplasmatales</taxon>
        <taxon>Spiroplasmataceae</taxon>
        <taxon>Spiroplasma</taxon>
    </lineage>
</organism>
<dbReference type="RefSeq" id="WP_281748838.1">
    <property type="nucleotide sequence ID" value="NZ_AP026933.1"/>
</dbReference>
<gene>
    <name evidence="4" type="ORF">SHM_01360</name>
</gene>
<protein>
    <recommendedName>
        <fullName evidence="2 3">Single-stranded DNA-binding protein</fullName>
        <shortName evidence="2">SSB</shortName>
    </recommendedName>
</protein>
<evidence type="ECO:0000313" key="5">
    <source>
        <dbReference type="Proteomes" id="UP001163387"/>
    </source>
</evidence>
<dbReference type="HAMAP" id="MF_00984">
    <property type="entry name" value="SSB"/>
    <property type="match status" value="1"/>
</dbReference>
<proteinExistence type="inferred from homology"/>
<sequence>MNIVTLIGRITRDLKLHQTSTGKPFTFFTLAVNNIQNQADYISCVAWNKVAENMTNYLVKGSLISVSGRLSVRKSTDQNGKELYITEVVAQTVTFLDNRKKDSSGNNANINYSKPRDENKIHLDDAFKSPNYSTDIAFTNTNQLQEKEAAIQNIEFDEEDIIWDLNN</sequence>
<dbReference type="InterPro" id="IPR000424">
    <property type="entry name" value="Primosome_PriB/ssb"/>
</dbReference>
<comment type="subunit">
    <text evidence="2">Homotetramer.</text>
</comment>
<dbReference type="CDD" id="cd04496">
    <property type="entry name" value="SSB_OBF"/>
    <property type="match status" value="1"/>
</dbReference>
<dbReference type="Proteomes" id="UP001163387">
    <property type="component" value="Chromosome"/>
</dbReference>
<dbReference type="Gene3D" id="2.40.50.140">
    <property type="entry name" value="Nucleic acid-binding proteins"/>
    <property type="match status" value="1"/>
</dbReference>
<keyword evidence="1 2" id="KW-0238">DNA-binding</keyword>
<dbReference type="PANTHER" id="PTHR10302">
    <property type="entry name" value="SINGLE-STRANDED DNA-BINDING PROTEIN"/>
    <property type="match status" value="1"/>
</dbReference>